<dbReference type="GO" id="GO:0016616">
    <property type="term" value="F:oxidoreductase activity, acting on the CH-OH group of donors, NAD or NADP as acceptor"/>
    <property type="evidence" value="ECO:0007669"/>
    <property type="project" value="TreeGrafter"/>
</dbReference>
<dbReference type="InterPro" id="IPR001509">
    <property type="entry name" value="Epimerase_deHydtase"/>
</dbReference>
<evidence type="ECO:0000256" key="2">
    <source>
        <dbReference type="ARBA" id="ARBA00023445"/>
    </source>
</evidence>
<sequence>MAVISRGSRVFVTGTSGLIGSHVADHLLRAGFKERHPNAAELFEPVIIADMKLPDAFEGHLAGCEGVAHVASDLSFSPDPNVVINGCVAGLKSILQQARSETSVKRFVYTSSSNAATRPLIGEVRHVDSGSWNDDILQEAWAPPPYTSDRAYAVYAASKVACERAAWDFMRSHEPDFTLNTVLPNYTSGIILQPLSIPGTGSTARWVRDVFDHPFKEDFVSKLRDDSPQWQVDVEDIAKLHLAALTFEDVKDERLFGFAHKFNYNSFLQTFRCLAPKQEWPADQPGRVLATAVLFGQPLCQTKLASTKGNVKTIYTTKTILANVPLKVTSCVTVTTKPTKTAVVTTLSTATVTASQDTDTFITSLTQTSKNTVDTTMTVSTVATLTTTSTTTATVTLSTNTNFVPLASSAAFIAAAGGAARREVSLAFTPFALLLPEMLLSALVNCVVVKQVVNIVKSTTTDITTIAAPTSAVKQTTTVVSTQTVPQTPASATLTETVSTTVVATNTVSTTTTGTETVSTIVAAPSPSAYFPQCQDNNIKSRAGTKSFVSFYAFGAITTVTATSAQVCCQNCALSSACSSFAFFSVGSCHLITAGADCSANPPPFVVSSQAIDTGADGYVISNGNCGQFRVTGTL</sequence>
<dbReference type="AlphaFoldDB" id="A0A162ZPJ8"/>
<dbReference type="Proteomes" id="UP000076837">
    <property type="component" value="Unassembled WGS sequence"/>
</dbReference>
<evidence type="ECO:0000313" key="6">
    <source>
        <dbReference type="Proteomes" id="UP000076837"/>
    </source>
</evidence>
<accession>A0A162ZPJ8</accession>
<dbReference type="InterPro" id="IPR036291">
    <property type="entry name" value="NAD(P)-bd_dom_sf"/>
</dbReference>
<dbReference type="InterPro" id="IPR050425">
    <property type="entry name" value="NAD(P)_dehydrat-like"/>
</dbReference>
<comment type="similarity">
    <text evidence="2">Belongs to the NAD(P)-dependent epimerase/dehydratase family. Dihydroflavonol-4-reductase subfamily.</text>
</comment>
<keyword evidence="1" id="KW-0560">Oxidoreductase</keyword>
<dbReference type="STRING" id="5454.A0A162ZPJ8"/>
<feature type="domain" description="NAD-dependent epimerase/dehydratase" evidence="4">
    <location>
        <begin position="10"/>
        <end position="247"/>
    </location>
</feature>
<dbReference type="Pfam" id="PF00024">
    <property type="entry name" value="PAN_1"/>
    <property type="match status" value="1"/>
</dbReference>
<evidence type="ECO:0000259" key="4">
    <source>
        <dbReference type="Pfam" id="PF01370"/>
    </source>
</evidence>
<dbReference type="Pfam" id="PF01370">
    <property type="entry name" value="Epimerase"/>
    <property type="match status" value="1"/>
</dbReference>
<organism evidence="5 6">
    <name type="scientific">Didymella rabiei</name>
    <name type="common">Chickpea ascochyta blight fungus</name>
    <name type="synonym">Mycosphaerella rabiei</name>
    <dbReference type="NCBI Taxonomy" id="5454"/>
    <lineage>
        <taxon>Eukaryota</taxon>
        <taxon>Fungi</taxon>
        <taxon>Dikarya</taxon>
        <taxon>Ascomycota</taxon>
        <taxon>Pezizomycotina</taxon>
        <taxon>Dothideomycetes</taxon>
        <taxon>Pleosporomycetidae</taxon>
        <taxon>Pleosporales</taxon>
        <taxon>Pleosporineae</taxon>
        <taxon>Didymellaceae</taxon>
        <taxon>Ascochyta</taxon>
    </lineage>
</organism>
<dbReference type="EMBL" id="JYNV01000271">
    <property type="protein sequence ID" value="KZM20737.1"/>
    <property type="molecule type" value="Genomic_DNA"/>
</dbReference>
<dbReference type="Gene3D" id="3.40.50.720">
    <property type="entry name" value="NAD(P)-binding Rossmann-like Domain"/>
    <property type="match status" value="1"/>
</dbReference>
<feature type="domain" description="Apple" evidence="3">
    <location>
        <begin position="556"/>
        <end position="612"/>
    </location>
</feature>
<evidence type="ECO:0000256" key="1">
    <source>
        <dbReference type="ARBA" id="ARBA00023002"/>
    </source>
</evidence>
<comment type="caution">
    <text evidence="5">The sequence shown here is derived from an EMBL/GenBank/DDBJ whole genome shotgun (WGS) entry which is preliminary data.</text>
</comment>
<name>A0A162ZPJ8_DIDRA</name>
<dbReference type="InterPro" id="IPR003609">
    <property type="entry name" value="Pan_app"/>
</dbReference>
<protein>
    <submittedName>
        <fullName evidence="5">Catalytic</fullName>
    </submittedName>
</protein>
<keyword evidence="6" id="KW-1185">Reference proteome</keyword>
<dbReference type="PANTHER" id="PTHR10366:SF562">
    <property type="entry name" value="ALDEHYDE REDUCTASE II (AFU_ORTHOLOGUE AFUA_1G11360)"/>
    <property type="match status" value="1"/>
</dbReference>
<dbReference type="SUPFAM" id="SSF51735">
    <property type="entry name" value="NAD(P)-binding Rossmann-fold domains"/>
    <property type="match status" value="1"/>
</dbReference>
<dbReference type="PANTHER" id="PTHR10366">
    <property type="entry name" value="NAD DEPENDENT EPIMERASE/DEHYDRATASE"/>
    <property type="match status" value="1"/>
</dbReference>
<evidence type="ECO:0000259" key="3">
    <source>
        <dbReference type="Pfam" id="PF00024"/>
    </source>
</evidence>
<reference evidence="5 6" key="1">
    <citation type="journal article" date="2016" name="Sci. Rep.">
        <title>Draft genome sequencing and secretome analysis of fungal phytopathogen Ascochyta rabiei provides insight into the necrotrophic effector repertoire.</title>
        <authorList>
            <person name="Verma S."/>
            <person name="Gazara R.K."/>
            <person name="Nizam S."/>
            <person name="Parween S."/>
            <person name="Chattopadhyay D."/>
            <person name="Verma P.K."/>
        </authorList>
    </citation>
    <scope>NUCLEOTIDE SEQUENCE [LARGE SCALE GENOMIC DNA]</scope>
    <source>
        <strain evidence="5 6">ArDII</strain>
    </source>
</reference>
<proteinExistence type="inferred from homology"/>
<evidence type="ECO:0000313" key="5">
    <source>
        <dbReference type="EMBL" id="KZM20737.1"/>
    </source>
</evidence>
<gene>
    <name evidence="5" type="ORF">ST47_g8141</name>
</gene>